<reference evidence="2" key="1">
    <citation type="journal article" date="2023" name="J. Hazard. Mater.">
        <title>Anaerobic biodegradation of pyrene and benzo[a]pyrene by a new sulfate-reducing Desulforamulus aquiferis strain DSA.</title>
        <authorList>
            <person name="Zhang Z."/>
            <person name="Sun J."/>
            <person name="Gong X."/>
            <person name="Wang C."/>
            <person name="Wang H."/>
        </authorList>
    </citation>
    <scope>NUCLEOTIDE SEQUENCE</scope>
    <source>
        <strain evidence="2">DSA</strain>
    </source>
</reference>
<dbReference type="InterPro" id="IPR029044">
    <property type="entry name" value="Nucleotide-diphossugar_trans"/>
</dbReference>
<feature type="domain" description="PseI/NeuA/B-like" evidence="1">
    <location>
        <begin position="24"/>
        <end position="255"/>
    </location>
</feature>
<sequence>MEKVKVIAEIANAHQGDVNILNSLIKAAANSGADGVKFQWFKYDHLATEEYNFYKSYKDLFIEEEKWQDILSLTKQLGLEVWVDIFDQWGLELAQKFALFIHGVKIPSTIIQGEELIEGILMLERLTLLGVGGWYDHEIDAFVSGLDQKHIDRLVLIHGFQGYPTKTEDANLVRIGYLKERYKLQVGFADHEDGSKPLAIDLPIYALFAGAALIEKHITLERGKKGYDYYSALEPDEFSLMVAKLREAEKAMGSTKINDSERKYLKDSLRVVAKHDIEKGEIISLNKTVNKRCSSEKSLMPLEFKEISPSIARDKIKKDQPIISEILEYPRITIAVVCRLKSTRLPQKALLPINGLASIERCLLNCLEVLDVNQVVLATSHLPDDDPLEQYVIDGRVKVIRGEPDNVVDRLTKVARETGANILLRVTGDCPAVAPEILNLLIESHLKSGKDLTMPTSEHAPGTAGDVYTVESLYRLLQQKKPLTHTEYLPFYYINNPKLFSVNYVDLPKEFRYPQWRLTLDEQKDLELFERIYSDLDIKREPLYFSKLREHLIDKPQLTKINKHIALKWKDDKELVKEIFEATSLDK</sequence>
<dbReference type="InterPro" id="IPR003329">
    <property type="entry name" value="Cytidylyl_trans"/>
</dbReference>
<dbReference type="Gene3D" id="3.90.1210.10">
    <property type="entry name" value="Antifreeze-like/N-acetylneuraminic acid synthase C-terminal domain"/>
    <property type="match status" value="1"/>
</dbReference>
<organism evidence="2 3">
    <name type="scientific">Desulforamulus aquiferis</name>
    <dbReference type="NCBI Taxonomy" id="1397668"/>
    <lineage>
        <taxon>Bacteria</taxon>
        <taxon>Bacillati</taxon>
        <taxon>Bacillota</taxon>
        <taxon>Clostridia</taxon>
        <taxon>Eubacteriales</taxon>
        <taxon>Peptococcaceae</taxon>
        <taxon>Desulforamulus</taxon>
    </lineage>
</organism>
<gene>
    <name evidence="2" type="ORF">P6N53_13675</name>
</gene>
<comment type="caution">
    <text evidence="2">The sequence shown here is derived from an EMBL/GenBank/DDBJ whole genome shotgun (WGS) entry which is preliminary data.</text>
</comment>
<accession>A0AAW7ZG04</accession>
<dbReference type="InterPro" id="IPR051690">
    <property type="entry name" value="PseI-like"/>
</dbReference>
<dbReference type="RefSeq" id="WP_304544067.1">
    <property type="nucleotide sequence ID" value="NZ_JARPTC010000020.1"/>
</dbReference>
<evidence type="ECO:0000313" key="2">
    <source>
        <dbReference type="EMBL" id="MDO7788276.1"/>
    </source>
</evidence>
<dbReference type="InterPro" id="IPR013785">
    <property type="entry name" value="Aldolase_TIM"/>
</dbReference>
<dbReference type="Proteomes" id="UP001172911">
    <property type="component" value="Unassembled WGS sequence"/>
</dbReference>
<dbReference type="PANTHER" id="PTHR42966">
    <property type="entry name" value="N-ACETYLNEURAMINATE SYNTHASE"/>
    <property type="match status" value="1"/>
</dbReference>
<dbReference type="GO" id="GO:0016051">
    <property type="term" value="P:carbohydrate biosynthetic process"/>
    <property type="evidence" value="ECO:0007669"/>
    <property type="project" value="InterPro"/>
</dbReference>
<dbReference type="InterPro" id="IPR013132">
    <property type="entry name" value="PseI/NeuA/B-like_N"/>
</dbReference>
<dbReference type="GO" id="GO:0047444">
    <property type="term" value="F:N-acylneuraminate-9-phosphate synthase activity"/>
    <property type="evidence" value="ECO:0007669"/>
    <property type="project" value="TreeGrafter"/>
</dbReference>
<dbReference type="EMBL" id="JARPTC010000020">
    <property type="protein sequence ID" value="MDO7788276.1"/>
    <property type="molecule type" value="Genomic_DNA"/>
</dbReference>
<dbReference type="SUPFAM" id="SSF51569">
    <property type="entry name" value="Aldolase"/>
    <property type="match status" value="1"/>
</dbReference>
<evidence type="ECO:0000313" key="3">
    <source>
        <dbReference type="Proteomes" id="UP001172911"/>
    </source>
</evidence>
<dbReference type="Gene3D" id="3.90.550.10">
    <property type="entry name" value="Spore Coat Polysaccharide Biosynthesis Protein SpsA, Chain A"/>
    <property type="match status" value="1"/>
</dbReference>
<dbReference type="Pfam" id="PF03102">
    <property type="entry name" value="NeuB"/>
    <property type="match status" value="1"/>
</dbReference>
<reference evidence="2" key="2">
    <citation type="submission" date="2023-03" db="EMBL/GenBank/DDBJ databases">
        <authorList>
            <person name="Zhang Z."/>
        </authorList>
    </citation>
    <scope>NUCLEOTIDE SEQUENCE</scope>
    <source>
        <strain evidence="2">DSA</strain>
    </source>
</reference>
<proteinExistence type="predicted"/>
<name>A0AAW7ZG04_9FIRM</name>
<dbReference type="AlphaFoldDB" id="A0AAW7ZG04"/>
<evidence type="ECO:0000259" key="1">
    <source>
        <dbReference type="Pfam" id="PF03102"/>
    </source>
</evidence>
<dbReference type="Gene3D" id="3.20.20.70">
    <property type="entry name" value="Aldolase class I"/>
    <property type="match status" value="1"/>
</dbReference>
<dbReference type="PANTHER" id="PTHR42966:SF1">
    <property type="entry name" value="SIALIC ACID SYNTHASE"/>
    <property type="match status" value="1"/>
</dbReference>
<keyword evidence="3" id="KW-1185">Reference proteome</keyword>
<dbReference type="SUPFAM" id="SSF53448">
    <property type="entry name" value="Nucleotide-diphospho-sugar transferases"/>
    <property type="match status" value="1"/>
</dbReference>
<protein>
    <submittedName>
        <fullName evidence="2">N-acetylneuraminate synthase family protein</fullName>
    </submittedName>
</protein>
<dbReference type="Pfam" id="PF02348">
    <property type="entry name" value="CTP_transf_3"/>
    <property type="match status" value="1"/>
</dbReference>